<proteinExistence type="predicted"/>
<sequence>MQSGKNRKKANDPGNKAEALLALRPAVLWGNPHPVEAFVSNGCRIPPSMLGSVSA</sequence>
<dbReference type="AlphaFoldDB" id="A0A171DF00"/>
<name>A0A171DF00_9SYNE</name>
<gene>
    <name evidence="1" type="ORF">FLM9_242</name>
</gene>
<keyword evidence="2" id="KW-1185">Reference proteome</keyword>
<dbReference type="Proteomes" id="UP000182631">
    <property type="component" value="Unassembled WGS sequence"/>
</dbReference>
<reference evidence="2" key="1">
    <citation type="submission" date="2016-02" db="EMBL/GenBank/DDBJ databases">
        <authorList>
            <person name="liu f."/>
        </authorList>
    </citation>
    <scope>NUCLEOTIDE SEQUENCE [LARGE SCALE GENOMIC DNA]</scope>
</reference>
<organism evidence="1 2">
    <name type="scientific">Candidatus Synechococcus spongiarum</name>
    <dbReference type="NCBI Taxonomy" id="431041"/>
    <lineage>
        <taxon>Bacteria</taxon>
        <taxon>Bacillati</taxon>
        <taxon>Cyanobacteriota</taxon>
        <taxon>Cyanophyceae</taxon>
        <taxon>Synechococcales</taxon>
        <taxon>Synechococcaceae</taxon>
        <taxon>Synechococcus</taxon>
    </lineage>
</organism>
<dbReference type="EMBL" id="FITM01000026">
    <property type="protein sequence ID" value="SAY38384.1"/>
    <property type="molecule type" value="Genomic_DNA"/>
</dbReference>
<protein>
    <submittedName>
        <fullName evidence="1">Uncharacterized protein</fullName>
    </submittedName>
</protein>
<evidence type="ECO:0000313" key="1">
    <source>
        <dbReference type="EMBL" id="SAY38384.1"/>
    </source>
</evidence>
<accession>A0A171DF00</accession>
<evidence type="ECO:0000313" key="2">
    <source>
        <dbReference type="Proteomes" id="UP000182631"/>
    </source>
</evidence>